<dbReference type="Pfam" id="PF01019">
    <property type="entry name" value="G_glu_transpept"/>
    <property type="match status" value="1"/>
</dbReference>
<accession>A0A383EE23</accession>
<dbReference type="GO" id="GO:0005886">
    <property type="term" value="C:plasma membrane"/>
    <property type="evidence" value="ECO:0007669"/>
    <property type="project" value="TreeGrafter"/>
</dbReference>
<sequence length="150" mass="16598">MDDFSMKPGVPNAYGLIGNAANAIEPRKRMLSSMSPTIVEDANGELLLVVGSPGGSTIITTTTQIIMNVIDFNMNIEDAVESPRFHHQWLPDLIQLESFGFQTETLRELQNRGHGIKHRTSMGEANCIQIMNDYLFGAADSRRNSHAMGY</sequence>
<dbReference type="Gene3D" id="3.60.20.40">
    <property type="match status" value="1"/>
</dbReference>
<dbReference type="GO" id="GO:0036374">
    <property type="term" value="F:glutathione hydrolase activity"/>
    <property type="evidence" value="ECO:0007669"/>
    <property type="project" value="InterPro"/>
</dbReference>
<gene>
    <name evidence="1" type="ORF">METZ01_LOCUS507835</name>
</gene>
<evidence type="ECO:0000313" key="1">
    <source>
        <dbReference type="EMBL" id="SVE54981.1"/>
    </source>
</evidence>
<dbReference type="GO" id="GO:0006751">
    <property type="term" value="P:glutathione catabolic process"/>
    <property type="evidence" value="ECO:0007669"/>
    <property type="project" value="InterPro"/>
</dbReference>
<proteinExistence type="predicted"/>
<dbReference type="PRINTS" id="PR01210">
    <property type="entry name" value="GGTRANSPTASE"/>
</dbReference>
<dbReference type="AlphaFoldDB" id="A0A383EE23"/>
<reference evidence="1" key="1">
    <citation type="submission" date="2018-05" db="EMBL/GenBank/DDBJ databases">
        <authorList>
            <person name="Lanie J.A."/>
            <person name="Ng W.-L."/>
            <person name="Kazmierczak K.M."/>
            <person name="Andrzejewski T.M."/>
            <person name="Davidsen T.M."/>
            <person name="Wayne K.J."/>
            <person name="Tettelin H."/>
            <person name="Glass J.I."/>
            <person name="Rusch D."/>
            <person name="Podicherti R."/>
            <person name="Tsui H.-C.T."/>
            <person name="Winkler M.E."/>
        </authorList>
    </citation>
    <scope>NUCLEOTIDE SEQUENCE</scope>
</reference>
<dbReference type="PANTHER" id="PTHR11686">
    <property type="entry name" value="GAMMA GLUTAMYL TRANSPEPTIDASE"/>
    <property type="match status" value="1"/>
</dbReference>
<dbReference type="SUPFAM" id="SSF56235">
    <property type="entry name" value="N-terminal nucleophile aminohydrolases (Ntn hydrolases)"/>
    <property type="match status" value="1"/>
</dbReference>
<protein>
    <recommendedName>
        <fullName evidence="2">Gamma-glutamyltransferase</fullName>
    </recommendedName>
</protein>
<organism evidence="1">
    <name type="scientific">marine metagenome</name>
    <dbReference type="NCBI Taxonomy" id="408172"/>
    <lineage>
        <taxon>unclassified sequences</taxon>
        <taxon>metagenomes</taxon>
        <taxon>ecological metagenomes</taxon>
    </lineage>
</organism>
<dbReference type="PANTHER" id="PTHR11686:SF9">
    <property type="entry name" value="RE13973P"/>
    <property type="match status" value="1"/>
</dbReference>
<dbReference type="EMBL" id="UINC01225078">
    <property type="protein sequence ID" value="SVE54981.1"/>
    <property type="molecule type" value="Genomic_DNA"/>
</dbReference>
<name>A0A383EE23_9ZZZZ</name>
<dbReference type="InterPro" id="IPR043137">
    <property type="entry name" value="GGT_ssub_C"/>
</dbReference>
<evidence type="ECO:0008006" key="2">
    <source>
        <dbReference type="Google" id="ProtNLM"/>
    </source>
</evidence>
<dbReference type="InterPro" id="IPR000101">
    <property type="entry name" value="GGT_peptidase"/>
</dbReference>
<dbReference type="InterPro" id="IPR029055">
    <property type="entry name" value="Ntn_hydrolases_N"/>
</dbReference>